<feature type="domain" description="Cation efflux protein cytoplasmic" evidence="11">
    <location>
        <begin position="226"/>
        <end position="300"/>
    </location>
</feature>
<evidence type="ECO:0000256" key="1">
    <source>
        <dbReference type="ARBA" id="ARBA00004141"/>
    </source>
</evidence>
<evidence type="ECO:0000256" key="7">
    <source>
        <dbReference type="ARBA" id="ARBA00023136"/>
    </source>
</evidence>
<dbReference type="InterPro" id="IPR058533">
    <property type="entry name" value="Cation_efflux_TM"/>
</dbReference>
<dbReference type="Pfam" id="PF16916">
    <property type="entry name" value="ZT_dimer"/>
    <property type="match status" value="1"/>
</dbReference>
<dbReference type="Pfam" id="PF01545">
    <property type="entry name" value="Cation_efflux"/>
    <property type="match status" value="1"/>
</dbReference>
<gene>
    <name evidence="12" type="primary">czcD_1</name>
    <name evidence="12" type="ORF">KBTEX_00391</name>
</gene>
<evidence type="ECO:0000256" key="3">
    <source>
        <dbReference type="ARBA" id="ARBA00022448"/>
    </source>
</evidence>
<dbReference type="InterPro" id="IPR002524">
    <property type="entry name" value="Cation_efflux"/>
</dbReference>
<dbReference type="GO" id="GO:0005886">
    <property type="term" value="C:plasma membrane"/>
    <property type="evidence" value="ECO:0007669"/>
    <property type="project" value="TreeGrafter"/>
</dbReference>
<reference evidence="12" key="1">
    <citation type="submission" date="2019-06" db="EMBL/GenBank/DDBJ databases">
        <authorList>
            <person name="Murdoch R.W."/>
            <person name="Fathepure B."/>
        </authorList>
    </citation>
    <scope>NUCLEOTIDE SEQUENCE</scope>
</reference>
<name>A0A5B8R7Z7_9ZZZZ</name>
<organism evidence="12">
    <name type="scientific">uncultured organism</name>
    <dbReference type="NCBI Taxonomy" id="155900"/>
    <lineage>
        <taxon>unclassified sequences</taxon>
        <taxon>environmental samples</taxon>
    </lineage>
</organism>
<comment type="similarity">
    <text evidence="2">Belongs to the cation diffusion facilitator (CDF) transporter (TC 2.A.4) family. SLC30A subfamily.</text>
</comment>
<feature type="transmembrane region" description="Helical" evidence="9">
    <location>
        <begin position="31"/>
        <end position="52"/>
    </location>
</feature>
<dbReference type="InterPro" id="IPR036837">
    <property type="entry name" value="Cation_efflux_CTD_sf"/>
</dbReference>
<dbReference type="InterPro" id="IPR027470">
    <property type="entry name" value="Cation_efflux_CTD"/>
</dbReference>
<evidence type="ECO:0000256" key="4">
    <source>
        <dbReference type="ARBA" id="ARBA00022692"/>
    </source>
</evidence>
<keyword evidence="3" id="KW-0813">Transport</keyword>
<feature type="transmembrane region" description="Helical" evidence="9">
    <location>
        <begin position="165"/>
        <end position="191"/>
    </location>
</feature>
<dbReference type="InterPro" id="IPR027469">
    <property type="entry name" value="Cation_efflux_TMD_sf"/>
</dbReference>
<evidence type="ECO:0000256" key="2">
    <source>
        <dbReference type="ARBA" id="ARBA00008873"/>
    </source>
</evidence>
<evidence type="ECO:0000256" key="5">
    <source>
        <dbReference type="ARBA" id="ARBA00022989"/>
    </source>
</evidence>
<feature type="region of interest" description="Disordered" evidence="8">
    <location>
        <begin position="1"/>
        <end position="26"/>
    </location>
</feature>
<evidence type="ECO:0000256" key="6">
    <source>
        <dbReference type="ARBA" id="ARBA00023065"/>
    </source>
</evidence>
<keyword evidence="5 9" id="KW-1133">Transmembrane helix</keyword>
<keyword evidence="7 9" id="KW-0472">Membrane</keyword>
<dbReference type="AlphaFoldDB" id="A0A5B8R7Z7"/>
<dbReference type="PANTHER" id="PTHR11562:SF17">
    <property type="entry name" value="RE54080P-RELATED"/>
    <property type="match status" value="1"/>
</dbReference>
<evidence type="ECO:0000259" key="11">
    <source>
        <dbReference type="Pfam" id="PF16916"/>
    </source>
</evidence>
<comment type="subcellular location">
    <subcellularLocation>
        <location evidence="1">Membrane</location>
        <topology evidence="1">Multi-pass membrane protein</topology>
    </subcellularLocation>
</comment>
<dbReference type="NCBIfam" id="TIGR01297">
    <property type="entry name" value="CDF"/>
    <property type="match status" value="1"/>
</dbReference>
<sequence length="319" mass="34548">MTDTTHDHTHDHDHRHGHGHDHDHTPSSGRALLIGLVLTGGFALVELVAGWLSGSLALIGDAGHMVTDSLALGLGALASRLSQRPPSERHSFGFQRAEIVGALVNAGFMLVVVAWIAYEAVQRLIHPVEVQGGMVLVVAAIGLAMNVVVLRVLHGGEQNLNTQGAILHVLGDLLGSVAALASGLVIALTGWFPIDPLLSLVISALILISTSRLLRDAIHVVMEGVPRHIDLDRVGRQLQAVEGVDSVHDLHVWTIASGHYAIAAHVRIRDLEHWPLQLDRMKRLLRERFGIDHVTLQPEPLYDVAVIPLTGREHAHQDH</sequence>
<dbReference type="Gene3D" id="1.20.1510.10">
    <property type="entry name" value="Cation efflux protein transmembrane domain"/>
    <property type="match status" value="1"/>
</dbReference>
<dbReference type="SUPFAM" id="SSF161111">
    <property type="entry name" value="Cation efflux protein transmembrane domain-like"/>
    <property type="match status" value="1"/>
</dbReference>
<accession>A0A5B8R7Z7</accession>
<dbReference type="PANTHER" id="PTHR11562">
    <property type="entry name" value="CATION EFFLUX PROTEIN/ ZINC TRANSPORTER"/>
    <property type="match status" value="1"/>
</dbReference>
<feature type="transmembrane region" description="Helical" evidence="9">
    <location>
        <begin position="99"/>
        <end position="118"/>
    </location>
</feature>
<proteinExistence type="inferred from homology"/>
<feature type="transmembrane region" description="Helical" evidence="9">
    <location>
        <begin position="130"/>
        <end position="153"/>
    </location>
</feature>
<feature type="domain" description="Cation efflux protein transmembrane" evidence="10">
    <location>
        <begin position="32"/>
        <end position="219"/>
    </location>
</feature>
<dbReference type="SUPFAM" id="SSF160240">
    <property type="entry name" value="Cation efflux protein cytoplasmic domain-like"/>
    <property type="match status" value="1"/>
</dbReference>
<keyword evidence="6" id="KW-0406">Ion transport</keyword>
<dbReference type="EMBL" id="MN079079">
    <property type="protein sequence ID" value="QEA04088.1"/>
    <property type="molecule type" value="Genomic_DNA"/>
</dbReference>
<keyword evidence="4 9" id="KW-0812">Transmembrane</keyword>
<evidence type="ECO:0000256" key="9">
    <source>
        <dbReference type="SAM" id="Phobius"/>
    </source>
</evidence>
<feature type="compositionally biased region" description="Basic and acidic residues" evidence="8">
    <location>
        <begin position="1"/>
        <end position="25"/>
    </location>
</feature>
<dbReference type="GO" id="GO:0005385">
    <property type="term" value="F:zinc ion transmembrane transporter activity"/>
    <property type="evidence" value="ECO:0007669"/>
    <property type="project" value="TreeGrafter"/>
</dbReference>
<dbReference type="InterPro" id="IPR050681">
    <property type="entry name" value="CDF/SLC30A"/>
</dbReference>
<evidence type="ECO:0000259" key="10">
    <source>
        <dbReference type="Pfam" id="PF01545"/>
    </source>
</evidence>
<evidence type="ECO:0000256" key="8">
    <source>
        <dbReference type="SAM" id="MobiDB-lite"/>
    </source>
</evidence>
<feature type="transmembrane region" description="Helical" evidence="9">
    <location>
        <begin position="197"/>
        <end position="214"/>
    </location>
</feature>
<protein>
    <submittedName>
        <fullName evidence="12">Cadmium, cobalt and zinc/H(+)-K(+) antiporter</fullName>
    </submittedName>
</protein>
<evidence type="ECO:0000313" key="12">
    <source>
        <dbReference type="EMBL" id="QEA04088.1"/>
    </source>
</evidence>